<dbReference type="EMBL" id="CAWUON010000070">
    <property type="protein sequence ID" value="CAK7271294.1"/>
    <property type="molecule type" value="Genomic_DNA"/>
</dbReference>
<accession>A0ABP0DSS0</accession>
<evidence type="ECO:0008006" key="4">
    <source>
        <dbReference type="Google" id="ProtNLM"/>
    </source>
</evidence>
<feature type="compositionally biased region" description="Acidic residues" evidence="1">
    <location>
        <begin position="967"/>
        <end position="982"/>
    </location>
</feature>
<evidence type="ECO:0000313" key="3">
    <source>
        <dbReference type="Proteomes" id="UP001642502"/>
    </source>
</evidence>
<feature type="compositionally biased region" description="Low complexity" evidence="1">
    <location>
        <begin position="12"/>
        <end position="22"/>
    </location>
</feature>
<keyword evidence="3" id="KW-1185">Reference proteome</keyword>
<feature type="region of interest" description="Disordered" evidence="1">
    <location>
        <begin position="558"/>
        <end position="586"/>
    </location>
</feature>
<feature type="region of interest" description="Disordered" evidence="1">
    <location>
        <begin position="397"/>
        <end position="420"/>
    </location>
</feature>
<feature type="region of interest" description="Disordered" evidence="1">
    <location>
        <begin position="1002"/>
        <end position="1026"/>
    </location>
</feature>
<comment type="caution">
    <text evidence="2">The sequence shown here is derived from an EMBL/GenBank/DDBJ whole genome shotgun (WGS) entry which is preliminary data.</text>
</comment>
<feature type="region of interest" description="Disordered" evidence="1">
    <location>
        <begin position="1"/>
        <end position="22"/>
    </location>
</feature>
<dbReference type="Proteomes" id="UP001642502">
    <property type="component" value="Unassembled WGS sequence"/>
</dbReference>
<organism evidence="2 3">
    <name type="scientific">Sporothrix epigloea</name>
    <dbReference type="NCBI Taxonomy" id="1892477"/>
    <lineage>
        <taxon>Eukaryota</taxon>
        <taxon>Fungi</taxon>
        <taxon>Dikarya</taxon>
        <taxon>Ascomycota</taxon>
        <taxon>Pezizomycotina</taxon>
        <taxon>Sordariomycetes</taxon>
        <taxon>Sordariomycetidae</taxon>
        <taxon>Ophiostomatales</taxon>
        <taxon>Ophiostomataceae</taxon>
        <taxon>Sporothrix</taxon>
    </lineage>
</organism>
<reference evidence="2 3" key="1">
    <citation type="submission" date="2024-01" db="EMBL/GenBank/DDBJ databases">
        <authorList>
            <person name="Allen C."/>
            <person name="Tagirdzhanova G."/>
        </authorList>
    </citation>
    <scope>NUCLEOTIDE SEQUENCE [LARGE SCALE GENOMIC DNA]</scope>
    <source>
        <strain evidence="2 3">CBS 119000</strain>
    </source>
</reference>
<protein>
    <recommendedName>
        <fullName evidence="4">F-box domain-containing protein</fullName>
    </recommendedName>
</protein>
<feature type="region of interest" description="Disordered" evidence="1">
    <location>
        <begin position="958"/>
        <end position="985"/>
    </location>
</feature>
<name>A0ABP0DSS0_9PEZI</name>
<evidence type="ECO:0000313" key="2">
    <source>
        <dbReference type="EMBL" id="CAK7271294.1"/>
    </source>
</evidence>
<sequence length="1056" mass="113933">MPGGATLEAVTSSDAPSSSPAATLDIAPEIAKTASISVHEEVLLPTETAQTANSAPVEYGAQSRPQKPLVVSSKHGYQVVLSPSSHTSAIISSTLAPPAMTSATVSSLPSAHTPAGSLAQAASPALLGLEAAPAMAPVPNALALNLVCGNPHGPASSTSAEHPKLPLRAAASEKLTAMVVPHECTYTKKPLTLLELPTDVLRLIVKELVHTNDLTSLGLAHSTLYQLVIPQLYARFDIVWPDPTGPPPEGRYVDALTYGLTTLCLGSTFARTLHRHRKNLQSRARMPQTVNRKAANALFGSTNYAQHTRKFSLGNGPAAWFADYMLDKEAGRMLGTLVALSVAKMQNLENFVWDMPTGVLSDVFLALATLPDFDHLHNECKLDRLWIRLHNNSINTRARSSRRSSSSPSSSPELPPAPPQLFVPQGSNLTPFGILLPPHGGHPRPQPTISYSSSQVEYPTFSVVPPLRSLSVLDIDEIAYLDELAVLIERSCSRLRELRIGIANHAVNKDFVQIWDGTELQQVDFGASWPGESTIGDRRLGGVLGILVGRTYDLREKQSSTKTLPDIDSGTAIPATVSGTDDANTEAGDVETIIGDWLSAKNVSATSSPQAESLLSGMTLPDGTGAAANDRFGATGSTTRDEDEDGYERHMQLDRKLKLTTLELERVPLSIQVLVRAIDWTGLTTLTLLGCPQNQSLWRQLSRHFRPTPAAGHGYGISAVPARLASKLHQASLARDYHLALKSIHTDIVSKSLLSFIRDTLAPNTLEVLILQNHLETDVSLLVSAQDIFKSAVKPHSASLQKLLIDGHVRPQVEHSSSQQHPENTHRRRLIWLLDAGLIKYLTSGRLTSLREVGFSLHYRDWHTFLQRLPSLPQLRSLHILHIFDHIVGTISKYDLAMQVADIATLRPEFPLCFVALFDKCYEVIETHGSDSPGGDADVMGNGGVVHEAGAGGVAIDESSDTASSLSDDEGEDDDAGSEGDFDGAIGGNVGANGMHAVLSAGHDSDADLSDSGDSNRDSQLLDDELPESRPLQLRLREIFFYDDKVAIFKARHARL</sequence>
<proteinExistence type="predicted"/>
<feature type="compositionally biased region" description="Low complexity" evidence="1">
    <location>
        <begin position="403"/>
        <end position="412"/>
    </location>
</feature>
<gene>
    <name evidence="2" type="ORF">SEPCBS119000_004530</name>
</gene>
<evidence type="ECO:0000256" key="1">
    <source>
        <dbReference type="SAM" id="MobiDB-lite"/>
    </source>
</evidence>
<feature type="region of interest" description="Disordered" evidence="1">
    <location>
        <begin position="627"/>
        <end position="647"/>
    </location>
</feature>